<feature type="signal peptide" evidence="7">
    <location>
        <begin position="1"/>
        <end position="27"/>
    </location>
</feature>
<keyword evidence="3" id="KW-0813">Transport</keyword>
<evidence type="ECO:0000313" key="9">
    <source>
        <dbReference type="EMBL" id="SMC37530.1"/>
    </source>
</evidence>
<keyword evidence="4 7" id="KW-0732">Signal</keyword>
<dbReference type="InterPro" id="IPR010067">
    <property type="entry name" value="ABC_SsuA_sub-bd"/>
</dbReference>
<dbReference type="GO" id="GO:0042626">
    <property type="term" value="F:ATPase-coupled transmembrane transporter activity"/>
    <property type="evidence" value="ECO:0007669"/>
    <property type="project" value="InterPro"/>
</dbReference>
<dbReference type="Proteomes" id="UP000192738">
    <property type="component" value="Unassembled WGS sequence"/>
</dbReference>
<evidence type="ECO:0000256" key="2">
    <source>
        <dbReference type="ARBA" id="ARBA00010742"/>
    </source>
</evidence>
<evidence type="ECO:0000256" key="6">
    <source>
        <dbReference type="ARBA" id="ARBA00070228"/>
    </source>
</evidence>
<keyword evidence="10" id="KW-1185">Reference proteome</keyword>
<dbReference type="PROSITE" id="PS51257">
    <property type="entry name" value="PROKAR_LIPOPROTEIN"/>
    <property type="match status" value="1"/>
</dbReference>
<evidence type="ECO:0000256" key="1">
    <source>
        <dbReference type="ARBA" id="ARBA00004418"/>
    </source>
</evidence>
<dbReference type="RefSeq" id="WP_084573940.1">
    <property type="nucleotide sequence ID" value="NZ_CP155572.1"/>
</dbReference>
<feature type="chain" id="PRO_5012574203" description="Putative aliphatic sulfonates-binding protein" evidence="7">
    <location>
        <begin position="28"/>
        <end position="325"/>
    </location>
</feature>
<dbReference type="PANTHER" id="PTHR30024">
    <property type="entry name" value="ALIPHATIC SULFONATES-BINDING PROTEIN-RELATED"/>
    <property type="match status" value="1"/>
</dbReference>
<dbReference type="GO" id="GO:0042597">
    <property type="term" value="C:periplasmic space"/>
    <property type="evidence" value="ECO:0007669"/>
    <property type="project" value="UniProtKB-SubCell"/>
</dbReference>
<name>A0A1W1YMQ9_9FIRM</name>
<dbReference type="AlphaFoldDB" id="A0A1W1YMQ9"/>
<dbReference type="SUPFAM" id="SSF53850">
    <property type="entry name" value="Periplasmic binding protein-like II"/>
    <property type="match status" value="1"/>
</dbReference>
<sequence>MRKWTLITAVCGLLLATLLSIGCSSQPATQSKNNVPASKEIRIGIVPLPHYAHMWVAKKKGFIDEELQKVGFNLKWQPFGLGPMVSEAFAAGHLDMGVMGDFPAFIGRSAGTNYRIVSIASAAPKALALVVKKDSNVAKVTDLKGKKVATTKGAYGQKLLTLLLEQNGLQMNDIQFIHMTMDDLATALLRGDVDAGVMWEPLITRMEEAGEIRNIADGTGVYEAYAVLMASGDVIDQNPEAVDALLKAYQRGNEYLKQNPEECVKLLQEDMKLPEPQLAKIISKFNYDGTITERFVSDMKDTEQFMQKNGLLKSKVEVDAFIRKR</sequence>
<evidence type="ECO:0000256" key="4">
    <source>
        <dbReference type="ARBA" id="ARBA00022729"/>
    </source>
</evidence>
<dbReference type="Pfam" id="PF09084">
    <property type="entry name" value="NMT1"/>
    <property type="match status" value="1"/>
</dbReference>
<gene>
    <name evidence="9" type="ORF">SAMN04488500_10215</name>
</gene>
<organism evidence="9 10">
    <name type="scientific">Sporomusa malonica</name>
    <dbReference type="NCBI Taxonomy" id="112901"/>
    <lineage>
        <taxon>Bacteria</taxon>
        <taxon>Bacillati</taxon>
        <taxon>Bacillota</taxon>
        <taxon>Negativicutes</taxon>
        <taxon>Selenomonadales</taxon>
        <taxon>Sporomusaceae</taxon>
        <taxon>Sporomusa</taxon>
    </lineage>
</organism>
<dbReference type="EMBL" id="FWXI01000002">
    <property type="protein sequence ID" value="SMC37530.1"/>
    <property type="molecule type" value="Genomic_DNA"/>
</dbReference>
<evidence type="ECO:0000256" key="5">
    <source>
        <dbReference type="ARBA" id="ARBA00055538"/>
    </source>
</evidence>
<dbReference type="GO" id="GO:0016020">
    <property type="term" value="C:membrane"/>
    <property type="evidence" value="ECO:0007669"/>
    <property type="project" value="InterPro"/>
</dbReference>
<accession>A0A1W1YMQ9</accession>
<evidence type="ECO:0000259" key="8">
    <source>
        <dbReference type="SMART" id="SM00062"/>
    </source>
</evidence>
<dbReference type="STRING" id="112901.SAMN04488500_10215"/>
<dbReference type="FunFam" id="3.40.190.10:FF:000050">
    <property type="entry name" value="Sulfonate ABC transporter substrate-binding protein"/>
    <property type="match status" value="1"/>
</dbReference>
<comment type="function">
    <text evidence="5">Part of a binding-protein-dependent transport system for aliphatic sulfonates. Putative binding protein.</text>
</comment>
<proteinExistence type="inferred from homology"/>
<dbReference type="Gene3D" id="3.40.190.10">
    <property type="entry name" value="Periplasmic binding protein-like II"/>
    <property type="match status" value="2"/>
</dbReference>
<comment type="subcellular location">
    <subcellularLocation>
        <location evidence="1">Periplasm</location>
    </subcellularLocation>
</comment>
<feature type="domain" description="Solute-binding protein family 3/N-terminal" evidence="8">
    <location>
        <begin position="40"/>
        <end position="259"/>
    </location>
</feature>
<evidence type="ECO:0000313" key="10">
    <source>
        <dbReference type="Proteomes" id="UP000192738"/>
    </source>
</evidence>
<dbReference type="NCBIfam" id="TIGR01728">
    <property type="entry name" value="SsuA_fam"/>
    <property type="match status" value="1"/>
</dbReference>
<evidence type="ECO:0000256" key="7">
    <source>
        <dbReference type="SAM" id="SignalP"/>
    </source>
</evidence>
<reference evidence="9 10" key="1">
    <citation type="submission" date="2017-04" db="EMBL/GenBank/DDBJ databases">
        <authorList>
            <person name="Afonso C.L."/>
            <person name="Miller P.J."/>
            <person name="Scott M.A."/>
            <person name="Spackman E."/>
            <person name="Goraichik I."/>
            <person name="Dimitrov K.M."/>
            <person name="Suarez D.L."/>
            <person name="Swayne D.E."/>
        </authorList>
    </citation>
    <scope>NUCLEOTIDE SEQUENCE [LARGE SCALE GENOMIC DNA]</scope>
    <source>
        <strain evidence="9 10">DSM 5090</strain>
    </source>
</reference>
<dbReference type="InterPro" id="IPR015168">
    <property type="entry name" value="SsuA/THI5"/>
</dbReference>
<dbReference type="OrthoDB" id="9814375at2"/>
<dbReference type="SMART" id="SM00062">
    <property type="entry name" value="PBPb"/>
    <property type="match status" value="1"/>
</dbReference>
<dbReference type="InterPro" id="IPR001638">
    <property type="entry name" value="Solute-binding_3/MltF_N"/>
</dbReference>
<evidence type="ECO:0000256" key="3">
    <source>
        <dbReference type="ARBA" id="ARBA00022448"/>
    </source>
</evidence>
<protein>
    <recommendedName>
        <fullName evidence="6">Putative aliphatic sulfonates-binding protein</fullName>
    </recommendedName>
</protein>
<comment type="similarity">
    <text evidence="2">Belongs to the bacterial solute-binding protein SsuA/TauA family.</text>
</comment>